<evidence type="ECO:0000313" key="5">
    <source>
        <dbReference type="EMBL" id="AZU60414.1"/>
    </source>
</evidence>
<dbReference type="STRING" id="1193713.GCA_001636315_03225"/>
<dbReference type="Proteomes" id="UP000282892">
    <property type="component" value="Chromosome"/>
</dbReference>
<dbReference type="Pfam" id="PF00535">
    <property type="entry name" value="Glycos_transf_2"/>
    <property type="match status" value="1"/>
</dbReference>
<dbReference type="InterPro" id="IPR001173">
    <property type="entry name" value="Glyco_trans_2-like"/>
</dbReference>
<sequence>MCMTNRLSIIIPAYNDGDTLPSVISQCQALCPYEIIIVANGCTDNTEQIALNYHCKLISDPEPLGHDVGRAVGAANASGDVLLFLDADISIPSQQLQKFLEPIYTNQAEVVLNHIPLKPNSVHPVVIWKRVFNALMGEQHFGLDTLTAVPIALTRYALNQIGIESMMNPGIATLKTFKSNLPISNSYQIDLSKNKSRIGHQKTGTNLSFMQKVIIGDYVEGLSLLQLPNLDDHSGPKKIEMLNNAIGETLTPQLNQITPIANYDEKTLSVVMTLQQKVFRLHSKFKCLAKLPAHELIVVMNSDLAEEKRIAKEYGAKIITVNDPLVYEAYQAIGAKAAQGDIILTINGTSSFKYKEICDYIERIANGADLVLTKNNLKRSISLLLALQYAFNLAVDRKDLGASSLLSKHTAMSRKGLNIIGWESLHCPPLAQLKGILNGLSIVTSSKCVSNGKDDKDIDLHMKDYLVALQYLIKEKGPRGLFANDGRKRNKV</sequence>
<dbReference type="KEGG" id="nmk:CHR53_03535"/>
<dbReference type="SUPFAM" id="SSF53448">
    <property type="entry name" value="Nucleotide-diphospho-sugar transferases"/>
    <property type="match status" value="1"/>
</dbReference>
<dbReference type="OrthoDB" id="2902148at2"/>
<gene>
    <name evidence="5" type="ORF">CHR53_03535</name>
</gene>
<dbReference type="CDD" id="cd04179">
    <property type="entry name" value="DPM_DPG-synthase_like"/>
    <property type="match status" value="1"/>
</dbReference>
<feature type="domain" description="Glycosyltransferase 2-like" evidence="4">
    <location>
        <begin position="8"/>
        <end position="116"/>
    </location>
</feature>
<dbReference type="GO" id="GO:0016020">
    <property type="term" value="C:membrane"/>
    <property type="evidence" value="ECO:0007669"/>
    <property type="project" value="GOC"/>
</dbReference>
<organism evidence="5 6">
    <name type="scientific">Neobacillus mesonae</name>
    <dbReference type="NCBI Taxonomy" id="1193713"/>
    <lineage>
        <taxon>Bacteria</taxon>
        <taxon>Bacillati</taxon>
        <taxon>Bacillota</taxon>
        <taxon>Bacilli</taxon>
        <taxon>Bacillales</taxon>
        <taxon>Bacillaceae</taxon>
        <taxon>Neobacillus</taxon>
    </lineage>
</organism>
<dbReference type="AlphaFoldDB" id="A0A3T0HTH7"/>
<dbReference type="PANTHER" id="PTHR43398">
    <property type="entry name" value="DOLICHOL-PHOSPHATE MANNOSYLTRANSFERASE SUBUNIT 1"/>
    <property type="match status" value="1"/>
</dbReference>
<name>A0A3T0HTH7_9BACI</name>
<comment type="similarity">
    <text evidence="1">Belongs to the glycosyltransferase 2 family.</text>
</comment>
<dbReference type="EMBL" id="CP022572">
    <property type="protein sequence ID" value="AZU60414.1"/>
    <property type="molecule type" value="Genomic_DNA"/>
</dbReference>
<proteinExistence type="inferred from homology"/>
<protein>
    <recommendedName>
        <fullName evidence="4">Glycosyltransferase 2-like domain-containing protein</fullName>
    </recommendedName>
</protein>
<evidence type="ECO:0000256" key="3">
    <source>
        <dbReference type="ARBA" id="ARBA00022679"/>
    </source>
</evidence>
<keyword evidence="6" id="KW-1185">Reference proteome</keyword>
<reference evidence="5 6" key="1">
    <citation type="submission" date="2017-07" db="EMBL/GenBank/DDBJ databases">
        <title>The complete genome sequence of Bacillus mesonae strain H20-5, an efficient strain improving plant abiotic stress resistance.</title>
        <authorList>
            <person name="Kim S.Y."/>
            <person name="Song H."/>
            <person name="Sang M.K."/>
            <person name="Weon H.-Y."/>
            <person name="Song J."/>
        </authorList>
    </citation>
    <scope>NUCLEOTIDE SEQUENCE [LARGE SCALE GENOMIC DNA]</scope>
    <source>
        <strain evidence="5 6">H20-5</strain>
    </source>
</reference>
<dbReference type="PANTHER" id="PTHR43398:SF1">
    <property type="entry name" value="DOLICHOL-PHOSPHATE MANNOSYLTRANSFERASE SUBUNIT 1"/>
    <property type="match status" value="1"/>
</dbReference>
<keyword evidence="3" id="KW-0808">Transferase</keyword>
<keyword evidence="2" id="KW-0328">Glycosyltransferase</keyword>
<evidence type="ECO:0000256" key="2">
    <source>
        <dbReference type="ARBA" id="ARBA00022676"/>
    </source>
</evidence>
<evidence type="ECO:0000259" key="4">
    <source>
        <dbReference type="Pfam" id="PF00535"/>
    </source>
</evidence>
<accession>A0A3T0HTH7</accession>
<evidence type="ECO:0000313" key="6">
    <source>
        <dbReference type="Proteomes" id="UP000282892"/>
    </source>
</evidence>
<dbReference type="InterPro" id="IPR039528">
    <property type="entry name" value="DPM1-like"/>
</dbReference>
<dbReference type="InterPro" id="IPR029044">
    <property type="entry name" value="Nucleotide-diphossugar_trans"/>
</dbReference>
<dbReference type="GO" id="GO:0009247">
    <property type="term" value="P:glycolipid biosynthetic process"/>
    <property type="evidence" value="ECO:0007669"/>
    <property type="project" value="TreeGrafter"/>
</dbReference>
<dbReference type="GO" id="GO:0004582">
    <property type="term" value="F:dolichyl-phosphate beta-D-mannosyltransferase activity"/>
    <property type="evidence" value="ECO:0007669"/>
    <property type="project" value="InterPro"/>
</dbReference>
<dbReference type="Gene3D" id="3.90.550.10">
    <property type="entry name" value="Spore Coat Polysaccharide Biosynthesis Protein SpsA, Chain A"/>
    <property type="match status" value="1"/>
</dbReference>
<evidence type="ECO:0000256" key="1">
    <source>
        <dbReference type="ARBA" id="ARBA00006739"/>
    </source>
</evidence>